<dbReference type="AlphaFoldDB" id="A9NKQ7"/>
<evidence type="ECO:0000256" key="12">
    <source>
        <dbReference type="SAM" id="Phobius"/>
    </source>
</evidence>
<evidence type="ECO:0000256" key="3">
    <source>
        <dbReference type="ARBA" id="ARBA00005792"/>
    </source>
</evidence>
<dbReference type="GO" id="GO:0045040">
    <property type="term" value="P:protein insertion into mitochondrial outer membrane"/>
    <property type="evidence" value="ECO:0007669"/>
    <property type="project" value="InterPro"/>
</dbReference>
<evidence type="ECO:0008006" key="15">
    <source>
        <dbReference type="Google" id="ProtNLM"/>
    </source>
</evidence>
<dbReference type="GO" id="GO:0005742">
    <property type="term" value="C:mitochondrial outer membrane translocase complex"/>
    <property type="evidence" value="ECO:0007669"/>
    <property type="project" value="InterPro"/>
</dbReference>
<evidence type="ECO:0000256" key="10">
    <source>
        <dbReference type="ARBA" id="ARBA00023136"/>
    </source>
</evidence>
<evidence type="ECO:0000256" key="11">
    <source>
        <dbReference type="SAM" id="MobiDB-lite"/>
    </source>
</evidence>
<dbReference type="Gene3D" id="1.25.40.10">
    <property type="entry name" value="Tetratricopeptide repeat domain"/>
    <property type="match status" value="1"/>
</dbReference>
<dbReference type="SUPFAM" id="SSF48452">
    <property type="entry name" value="TPR-like"/>
    <property type="match status" value="1"/>
</dbReference>
<keyword evidence="5 12" id="KW-0812">Transmembrane</keyword>
<organism evidence="13">
    <name type="scientific">Picea sitchensis</name>
    <name type="common">Sitka spruce</name>
    <name type="synonym">Pinus sitchensis</name>
    <dbReference type="NCBI Taxonomy" id="3332"/>
    <lineage>
        <taxon>Eukaryota</taxon>
        <taxon>Viridiplantae</taxon>
        <taxon>Streptophyta</taxon>
        <taxon>Embryophyta</taxon>
        <taxon>Tracheophyta</taxon>
        <taxon>Spermatophyta</taxon>
        <taxon>Pinopsida</taxon>
        <taxon>Pinidae</taxon>
        <taxon>Conifers I</taxon>
        <taxon>Pinales</taxon>
        <taxon>Pinaceae</taxon>
        <taxon>Picea</taxon>
    </lineage>
</organism>
<accession>A9NKQ7</accession>
<feature type="compositionally biased region" description="Low complexity" evidence="11">
    <location>
        <begin position="152"/>
        <end position="162"/>
    </location>
</feature>
<dbReference type="EMBL" id="BT071066">
    <property type="protein sequence ID" value="ACN40543.1"/>
    <property type="molecule type" value="mRNA"/>
</dbReference>
<feature type="region of interest" description="Disordered" evidence="11">
    <location>
        <begin position="148"/>
        <end position="167"/>
    </location>
</feature>
<evidence type="ECO:0000256" key="1">
    <source>
        <dbReference type="ARBA" id="ARBA00003450"/>
    </source>
</evidence>
<dbReference type="InterPro" id="IPR011990">
    <property type="entry name" value="TPR-like_helical_dom_sf"/>
</dbReference>
<evidence type="ECO:0000256" key="8">
    <source>
        <dbReference type="ARBA" id="ARBA00022989"/>
    </source>
</evidence>
<name>A9NKQ7_PICSI</name>
<evidence type="ECO:0000256" key="4">
    <source>
        <dbReference type="ARBA" id="ARBA00022448"/>
    </source>
</evidence>
<reference evidence="14" key="2">
    <citation type="submission" date="2009-02" db="EMBL/GenBank/DDBJ databases">
        <title>Full length sequence-verified cDNA sequences from Sitka spruce (Picea sitchensis).</title>
        <authorList>
            <person name="Reid K.E."/>
            <person name="Liao N."/>
            <person name="Ralph S."/>
            <person name="Kolosova N."/>
            <person name="Oddy C."/>
            <person name="Moore R."/>
            <person name="Mayo M."/>
            <person name="Wagner S."/>
            <person name="King J."/>
            <person name="Yanchuk A."/>
            <person name="Holt R."/>
            <person name="Jones S."/>
            <person name="Marra M."/>
            <person name="Ritland C.E."/>
            <person name="Ritland K."/>
            <person name="Bohlmann J."/>
        </authorList>
    </citation>
    <scope>NUCLEOTIDE SEQUENCE</scope>
    <source>
        <tissue evidence="14">Green portion of the leader tissue</tissue>
    </source>
</reference>
<keyword evidence="4" id="KW-0813">Transport</keyword>
<keyword evidence="7" id="KW-0653">Protein transport</keyword>
<sequence>MEDMMVPQSDFDRLLFFEAARKTSEHHYATDPQDTDNLTRWGGALLELSQFQQGSDCVKMVNDAVSKLEEALKINPTKHDTLWCLGNAHTSHAFLTPEHEIAKIYFKKASHCFQQAVDQEPANELYRKSLELNEKAPELHLEVHKQMFNPQSGGSSAGSNLKGSKKKKNSDLKYDILGWIVLAVGIVAWVGMAKSHVPPPPPPHPF</sequence>
<keyword evidence="8 12" id="KW-1133">Transmembrane helix</keyword>
<evidence type="ECO:0000313" key="13">
    <source>
        <dbReference type="EMBL" id="ABK21218.1"/>
    </source>
</evidence>
<keyword evidence="6" id="KW-1000">Mitochondrion outer membrane</keyword>
<protein>
    <recommendedName>
        <fullName evidence="15">Mitochondrial import receptor subunit TOM20</fullName>
    </recommendedName>
</protein>
<evidence type="ECO:0000313" key="14">
    <source>
        <dbReference type="EMBL" id="ACN40543.1"/>
    </source>
</evidence>
<evidence type="ECO:0000256" key="6">
    <source>
        <dbReference type="ARBA" id="ARBA00022787"/>
    </source>
</evidence>
<dbReference type="PANTHER" id="PTHR32409:SF3">
    <property type="entry name" value="MITOCHONDRIAL IMPORT RECEPTOR SUBUNIT TOM20-1-RELATED"/>
    <property type="match status" value="1"/>
</dbReference>
<evidence type="ECO:0000256" key="7">
    <source>
        <dbReference type="ARBA" id="ARBA00022927"/>
    </source>
</evidence>
<dbReference type="InterPro" id="IPR010547">
    <property type="entry name" value="TOM20_imprt_rcpt"/>
</dbReference>
<comment type="subcellular location">
    <subcellularLocation>
        <location evidence="2">Mitochondrion outer membrane</location>
        <topology evidence="2">Single-pass membrane protein</topology>
    </subcellularLocation>
</comment>
<keyword evidence="10 12" id="KW-0472">Membrane</keyword>
<dbReference type="OMA" id="HKHGLVQ"/>
<feature type="transmembrane region" description="Helical" evidence="12">
    <location>
        <begin position="172"/>
        <end position="192"/>
    </location>
</feature>
<comment type="similarity">
    <text evidence="3">Belongs to the Tom20 family.</text>
</comment>
<proteinExistence type="evidence at transcript level"/>
<evidence type="ECO:0000256" key="9">
    <source>
        <dbReference type="ARBA" id="ARBA00023128"/>
    </source>
</evidence>
<evidence type="ECO:0000256" key="5">
    <source>
        <dbReference type="ARBA" id="ARBA00022692"/>
    </source>
</evidence>
<evidence type="ECO:0000256" key="2">
    <source>
        <dbReference type="ARBA" id="ARBA00004572"/>
    </source>
</evidence>
<comment type="function">
    <text evidence="1">Central component of the receptor complex responsible for the recognition and translocation of cytosolically synthesized mitochondrial preproteins. Together with TOM22 functions as the transit peptide receptor at the surface of the mitochondrion outer membrane and facilitates the movement of preproteins into the translocation pore.</text>
</comment>
<reference evidence="13" key="1">
    <citation type="journal article" date="2008" name="BMC Genomics">
        <title>A conifer genomics resource of 200,000 spruce (Picea spp.) ESTs and 6,464 high-quality, sequence-finished full-length cDNAs for Sitka spruce (Picea sitchensis).</title>
        <authorList>
            <person name="Ralph S.G."/>
            <person name="Chun H.J."/>
            <person name="Kolosova N."/>
            <person name="Cooper D."/>
            <person name="Oddy C."/>
            <person name="Ritland C.E."/>
            <person name="Kirkpatrick R."/>
            <person name="Moore R."/>
            <person name="Barber S."/>
            <person name="Holt R.A."/>
            <person name="Jones S.J."/>
            <person name="Marra M.A."/>
            <person name="Douglas C.J."/>
            <person name="Ritland K."/>
            <person name="Bohlmann J."/>
        </authorList>
    </citation>
    <scope>NUCLEOTIDE SEQUENCE</scope>
    <source>
        <tissue evidence="13">Green portion of the leader tissue</tissue>
    </source>
</reference>
<dbReference type="EMBL" id="EF081837">
    <property type="protein sequence ID" value="ABK21218.1"/>
    <property type="molecule type" value="mRNA"/>
</dbReference>
<dbReference type="GO" id="GO:0015031">
    <property type="term" value="P:protein transport"/>
    <property type="evidence" value="ECO:0007669"/>
    <property type="project" value="UniProtKB-KW"/>
</dbReference>
<dbReference type="PANTHER" id="PTHR32409">
    <property type="entry name" value="MITOCHONDRIAL IMPORT RECEPTOR SUBUNIT TOM20-1-RELATED"/>
    <property type="match status" value="1"/>
</dbReference>
<dbReference type="Pfam" id="PF06552">
    <property type="entry name" value="TOM20_plant"/>
    <property type="match status" value="1"/>
</dbReference>
<keyword evidence="9" id="KW-0496">Mitochondrion</keyword>